<evidence type="ECO:0000256" key="1">
    <source>
        <dbReference type="ARBA" id="ARBA00004141"/>
    </source>
</evidence>
<feature type="transmembrane region" description="Helical" evidence="7">
    <location>
        <begin position="419"/>
        <end position="451"/>
    </location>
</feature>
<evidence type="ECO:0000256" key="7">
    <source>
        <dbReference type="SAM" id="Phobius"/>
    </source>
</evidence>
<dbReference type="Gene3D" id="3.30.70.1450">
    <property type="entry name" value="Regulator of K+ conductance, C-terminal domain"/>
    <property type="match status" value="2"/>
</dbReference>
<dbReference type="PROSITE" id="PS51202">
    <property type="entry name" value="RCK_C"/>
    <property type="match status" value="2"/>
</dbReference>
<evidence type="ECO:0000256" key="2">
    <source>
        <dbReference type="ARBA" id="ARBA00022448"/>
    </source>
</evidence>
<dbReference type="GeneID" id="68854853"/>
<keyword evidence="6 7" id="KW-0472">Membrane</keyword>
<keyword evidence="5 7" id="KW-1133">Transmembrane helix</keyword>
<dbReference type="InterPro" id="IPR004680">
    <property type="entry name" value="Cit_transptr-like_dom"/>
</dbReference>
<dbReference type="GO" id="GO:0005886">
    <property type="term" value="C:plasma membrane"/>
    <property type="evidence" value="ECO:0007669"/>
    <property type="project" value="TreeGrafter"/>
</dbReference>
<feature type="transmembrane region" description="Helical" evidence="7">
    <location>
        <begin position="58"/>
        <end position="77"/>
    </location>
</feature>
<feature type="domain" description="RCK C-terminal" evidence="8">
    <location>
        <begin position="312"/>
        <end position="396"/>
    </location>
</feature>
<dbReference type="Pfam" id="PF02080">
    <property type="entry name" value="TrkA_C"/>
    <property type="match status" value="1"/>
</dbReference>
<feature type="transmembrane region" description="Helical" evidence="7">
    <location>
        <begin position="488"/>
        <end position="512"/>
    </location>
</feature>
<evidence type="ECO:0000256" key="4">
    <source>
        <dbReference type="ARBA" id="ARBA00022737"/>
    </source>
</evidence>
<evidence type="ECO:0000256" key="5">
    <source>
        <dbReference type="ARBA" id="ARBA00022989"/>
    </source>
</evidence>
<dbReference type="InterPro" id="IPR006037">
    <property type="entry name" value="RCK_C"/>
</dbReference>
<dbReference type="RefSeq" id="WP_229115412.1">
    <property type="nucleotide sequence ID" value="NZ_CP064787.1"/>
</dbReference>
<gene>
    <name evidence="9" type="primary">citT</name>
    <name evidence="9" type="ORF">HSR121_1241</name>
</gene>
<feature type="transmembrane region" description="Helical" evidence="7">
    <location>
        <begin position="6"/>
        <end position="29"/>
    </location>
</feature>
<dbReference type="Pfam" id="PF03600">
    <property type="entry name" value="CitMHS"/>
    <property type="match status" value="1"/>
</dbReference>
<keyword evidence="2" id="KW-0813">Transport</keyword>
<protein>
    <submittedName>
        <fullName evidence="9">Di- and tricarboxylate transporter</fullName>
    </submittedName>
</protein>
<sequence length="610" mass="62484">MLLQAGSGLTAEIAVVFAVVAVAVVLFVSEAIPSDITALSVLVTLVVLRGYTGVDAEAALSGFASAATITILAMYILSAGVQRTGVVDQLEHVVARYAGDSRGRLLGATVGITGPLAGVVNNTPVVALFIPMITDLADRTHTSPSKFLIPLSYAAMLGGTLTLIGTSTNLLASSVAAELGVAGTPFSMFQFTPLGLLVLAVGSAYLLTVGPLLLPSRVEPHDLTEEFGLGGRLARVYVPESSSLVGLTPAQVRTDAVKPLQLVRGEETFVAAGSDRTIEAGDVLTIRAEAPVAQSIAEVAGLRRLPQAEVTEAELALGSGRGTLAEVIVPGGSGLIGQAIGDARLEERFDATVLAARRGGALVVEDVADEILSEGDGLLIYATQSGIDHLEETGELLVTEIVGDGFPEPEPIDWREAGLAVGIVLGVIAVAAADLLAISVAALGGVVAMVVGGVIDPEQAYSAVEWEVIFLLAGVIPLGLAMDRTGGAAYLAAHIIDVSTVLPAIGTVALFYLLTGLLANLITPVASVALVLPIAVSTATDLGANAFAFVLAVTFAGSTAFMTPMGYQTNLMVYSPGGYRFTDYVRVGAPLQLLLAVVTTIGIEVIWGVT</sequence>
<feature type="transmembrane region" description="Helical" evidence="7">
    <location>
        <begin position="191"/>
        <end position="214"/>
    </location>
</feature>
<dbReference type="PANTHER" id="PTHR43652:SF2">
    <property type="entry name" value="BASIC AMINO ACID ANTIPORTER YFCC-RELATED"/>
    <property type="match status" value="1"/>
</dbReference>
<evidence type="ECO:0000313" key="10">
    <source>
        <dbReference type="Proteomes" id="UP000663525"/>
    </source>
</evidence>
<dbReference type="Proteomes" id="UP000663525">
    <property type="component" value="Chromosome"/>
</dbReference>
<name>A0A897MYP6_9EURY</name>
<dbReference type="PANTHER" id="PTHR43652">
    <property type="entry name" value="BASIC AMINO ACID ANTIPORTER YFCC-RELATED"/>
    <property type="match status" value="1"/>
</dbReference>
<feature type="transmembrane region" description="Helical" evidence="7">
    <location>
        <begin position="587"/>
        <end position="609"/>
    </location>
</feature>
<dbReference type="GO" id="GO:0008324">
    <property type="term" value="F:monoatomic cation transmembrane transporter activity"/>
    <property type="evidence" value="ECO:0007669"/>
    <property type="project" value="InterPro"/>
</dbReference>
<dbReference type="InterPro" id="IPR036721">
    <property type="entry name" value="RCK_C_sf"/>
</dbReference>
<organism evidence="9 10">
    <name type="scientific">Halapricum desulfuricans</name>
    <dbReference type="NCBI Taxonomy" id="2841257"/>
    <lineage>
        <taxon>Archaea</taxon>
        <taxon>Methanobacteriati</taxon>
        <taxon>Methanobacteriota</taxon>
        <taxon>Stenosarchaea group</taxon>
        <taxon>Halobacteria</taxon>
        <taxon>Halobacteriales</taxon>
        <taxon>Haloarculaceae</taxon>
        <taxon>Halapricum</taxon>
    </lineage>
</organism>
<dbReference type="GO" id="GO:0006813">
    <property type="term" value="P:potassium ion transport"/>
    <property type="evidence" value="ECO:0007669"/>
    <property type="project" value="InterPro"/>
</dbReference>
<accession>A0A897MYP6</accession>
<dbReference type="SUPFAM" id="SSF116726">
    <property type="entry name" value="TrkA C-terminal domain-like"/>
    <property type="match status" value="2"/>
</dbReference>
<feature type="transmembrane region" description="Helical" evidence="7">
    <location>
        <begin position="147"/>
        <end position="171"/>
    </location>
</feature>
<feature type="transmembrane region" description="Helical" evidence="7">
    <location>
        <begin position="546"/>
        <end position="567"/>
    </location>
</feature>
<dbReference type="EMBL" id="CP064787">
    <property type="protein sequence ID" value="QSG05587.1"/>
    <property type="molecule type" value="Genomic_DNA"/>
</dbReference>
<feature type="transmembrane region" description="Helical" evidence="7">
    <location>
        <begin position="463"/>
        <end position="481"/>
    </location>
</feature>
<feature type="transmembrane region" description="Helical" evidence="7">
    <location>
        <begin position="36"/>
        <end position="52"/>
    </location>
</feature>
<feature type="domain" description="RCK C-terminal" evidence="8">
    <location>
        <begin position="221"/>
        <end position="305"/>
    </location>
</feature>
<proteinExistence type="predicted"/>
<keyword evidence="3 7" id="KW-0812">Transmembrane</keyword>
<dbReference type="InterPro" id="IPR051679">
    <property type="entry name" value="DASS-Related_Transporters"/>
</dbReference>
<keyword evidence="4" id="KW-0677">Repeat</keyword>
<reference evidence="9" key="1">
    <citation type="submission" date="2020-11" db="EMBL/GenBank/DDBJ databases">
        <title>Carbohydrate-dependent, anaerobic sulfur respiration: A novel catabolism in halophilic archaea.</title>
        <authorList>
            <person name="Sorokin D.Y."/>
            <person name="Messina E."/>
            <person name="Smedile F."/>
            <person name="La Cono V."/>
            <person name="Hallsworth J.E."/>
            <person name="Yakimov M.M."/>
        </authorList>
    </citation>
    <scope>NUCLEOTIDE SEQUENCE</scope>
    <source>
        <strain evidence="9">HSR12-1</strain>
    </source>
</reference>
<feature type="transmembrane region" description="Helical" evidence="7">
    <location>
        <begin position="518"/>
        <end position="539"/>
    </location>
</feature>
<evidence type="ECO:0000259" key="8">
    <source>
        <dbReference type="PROSITE" id="PS51202"/>
    </source>
</evidence>
<comment type="subcellular location">
    <subcellularLocation>
        <location evidence="1">Membrane</location>
        <topology evidence="1">Multi-pass membrane protein</topology>
    </subcellularLocation>
</comment>
<dbReference type="AlphaFoldDB" id="A0A897MYP6"/>
<evidence type="ECO:0000313" key="9">
    <source>
        <dbReference type="EMBL" id="QSG05587.1"/>
    </source>
</evidence>
<evidence type="ECO:0000256" key="6">
    <source>
        <dbReference type="ARBA" id="ARBA00023136"/>
    </source>
</evidence>
<evidence type="ECO:0000256" key="3">
    <source>
        <dbReference type="ARBA" id="ARBA00022692"/>
    </source>
</evidence>